<evidence type="ECO:0000256" key="6">
    <source>
        <dbReference type="ARBA" id="ARBA00023136"/>
    </source>
</evidence>
<comment type="caution">
    <text evidence="9">The sequence shown here is derived from an EMBL/GenBank/DDBJ whole genome shotgun (WGS) entry which is preliminary data.</text>
</comment>
<dbReference type="PANTHER" id="PTHR33281:SF20">
    <property type="match status" value="1"/>
</dbReference>
<evidence type="ECO:0000256" key="1">
    <source>
        <dbReference type="ARBA" id="ARBA00004141"/>
    </source>
</evidence>
<proteinExistence type="predicted"/>
<feature type="compositionally biased region" description="Polar residues" evidence="7">
    <location>
        <begin position="176"/>
        <end position="192"/>
    </location>
</feature>
<evidence type="ECO:0000313" key="10">
    <source>
        <dbReference type="Proteomes" id="UP001516023"/>
    </source>
</evidence>
<reference evidence="9 10" key="1">
    <citation type="journal article" date="2020" name="G3 (Bethesda)">
        <title>Improved Reference Genome for Cyclotella cryptica CCMP332, a Model for Cell Wall Morphogenesis, Salinity Adaptation, and Lipid Production in Diatoms (Bacillariophyta).</title>
        <authorList>
            <person name="Roberts W.R."/>
            <person name="Downey K.M."/>
            <person name="Ruck E.C."/>
            <person name="Traller J.C."/>
            <person name="Alverson A.J."/>
        </authorList>
    </citation>
    <scope>NUCLEOTIDE SEQUENCE [LARGE SCALE GENOMIC DNA]</scope>
    <source>
        <strain evidence="9 10">CCMP332</strain>
    </source>
</reference>
<sequence length="579" mass="65630">MIDYYKGVYNINLILRVHGSSLYKASVLGLVAVAMYLALNARLDIPLFLLLVPDDDLDHPYGVGVLVSSVSFLIVFRANYSYRRYWDGISEAHKMLSKWGDVSMNAAVFSMQNVKWNERKPRSFYDFEELNGYRLTRERKRHDGSDVADERMLKSVFDCEKPSRHKTDGAAVADTSFASTAPSSNEDCTSPTNEERTAQQRNTWNVLPEATVGASADIYQRLAYNVHYFPSSLEPNSNFAHRPEGQTPPLFLQELAHRASLLSAVALSTLRNDDERYESPLDIYHPGSPLPEVDPDKLPKETRKVYQSNFLLTQIRYWSGIDRTPAQRTKYNASRPLSVIGGVSDAEIAFLQRARGPYAKTQLAWAWLSEFLVREHLAGTMGEVHSAIMSRLFQNLSDGMLSYNRARQITFVPFPFPHAQLSVFYTLLLVPVIPFLMDQFTNVRWVGSLLTYFAVTCLVGMHEVARELENPFRNVPNELPVCTMQARFNEGLVVMFSGFNPDGFWDGEGWIARRSLGGKLSAGDKEPSPNEEVQSRSINTKTVSFAPCVETRSQCIKELRDIFSKQAKEIEELVRLLEK</sequence>
<dbReference type="Proteomes" id="UP001516023">
    <property type="component" value="Unassembled WGS sequence"/>
</dbReference>
<feature type="transmembrane region" description="Helical" evidence="8">
    <location>
        <begin position="409"/>
        <end position="433"/>
    </location>
</feature>
<dbReference type="AlphaFoldDB" id="A0ABD3NQG7"/>
<name>A0ABD3NQG7_9STRA</name>
<accession>A0ABD3NQG7</accession>
<dbReference type="GO" id="GO:0016020">
    <property type="term" value="C:membrane"/>
    <property type="evidence" value="ECO:0007669"/>
    <property type="project" value="UniProtKB-SubCell"/>
</dbReference>
<evidence type="ECO:0000313" key="9">
    <source>
        <dbReference type="EMBL" id="KAL3777781.1"/>
    </source>
</evidence>
<evidence type="ECO:0000256" key="7">
    <source>
        <dbReference type="SAM" id="MobiDB-lite"/>
    </source>
</evidence>
<evidence type="ECO:0000256" key="8">
    <source>
        <dbReference type="SAM" id="Phobius"/>
    </source>
</evidence>
<evidence type="ECO:0008006" key="11">
    <source>
        <dbReference type="Google" id="ProtNLM"/>
    </source>
</evidence>
<dbReference type="GO" id="GO:0006811">
    <property type="term" value="P:monoatomic ion transport"/>
    <property type="evidence" value="ECO:0007669"/>
    <property type="project" value="UniProtKB-KW"/>
</dbReference>
<protein>
    <recommendedName>
        <fullName evidence="11">Bestrophin homolog</fullName>
    </recommendedName>
</protein>
<gene>
    <name evidence="9" type="ORF">HJC23_008898</name>
</gene>
<organism evidence="9 10">
    <name type="scientific">Cyclotella cryptica</name>
    <dbReference type="NCBI Taxonomy" id="29204"/>
    <lineage>
        <taxon>Eukaryota</taxon>
        <taxon>Sar</taxon>
        <taxon>Stramenopiles</taxon>
        <taxon>Ochrophyta</taxon>
        <taxon>Bacillariophyta</taxon>
        <taxon>Coscinodiscophyceae</taxon>
        <taxon>Thalassiosirophycidae</taxon>
        <taxon>Stephanodiscales</taxon>
        <taxon>Stephanodiscaceae</taxon>
        <taxon>Cyclotella</taxon>
    </lineage>
</organism>
<feature type="transmembrane region" description="Helical" evidence="8">
    <location>
        <begin position="21"/>
        <end position="39"/>
    </location>
</feature>
<dbReference type="PANTHER" id="PTHR33281">
    <property type="entry name" value="UPF0187 PROTEIN YNEE"/>
    <property type="match status" value="1"/>
</dbReference>
<evidence type="ECO:0000256" key="3">
    <source>
        <dbReference type="ARBA" id="ARBA00022692"/>
    </source>
</evidence>
<keyword evidence="4 8" id="KW-1133">Transmembrane helix</keyword>
<dbReference type="InterPro" id="IPR044669">
    <property type="entry name" value="YneE/VCCN1/2-like"/>
</dbReference>
<feature type="transmembrane region" description="Helical" evidence="8">
    <location>
        <begin position="445"/>
        <end position="465"/>
    </location>
</feature>
<comment type="subcellular location">
    <subcellularLocation>
        <location evidence="1">Membrane</location>
        <topology evidence="1">Multi-pass membrane protein</topology>
    </subcellularLocation>
</comment>
<dbReference type="Pfam" id="PF25539">
    <property type="entry name" value="Bestrophin_2"/>
    <property type="match status" value="1"/>
</dbReference>
<evidence type="ECO:0000256" key="5">
    <source>
        <dbReference type="ARBA" id="ARBA00023065"/>
    </source>
</evidence>
<evidence type="ECO:0000256" key="4">
    <source>
        <dbReference type="ARBA" id="ARBA00022989"/>
    </source>
</evidence>
<keyword evidence="6 8" id="KW-0472">Membrane</keyword>
<dbReference type="EMBL" id="JABMIG020000443">
    <property type="protein sequence ID" value="KAL3777781.1"/>
    <property type="molecule type" value="Genomic_DNA"/>
</dbReference>
<evidence type="ECO:0000256" key="2">
    <source>
        <dbReference type="ARBA" id="ARBA00022448"/>
    </source>
</evidence>
<keyword evidence="3 8" id="KW-0812">Transmembrane</keyword>
<feature type="transmembrane region" description="Helical" evidence="8">
    <location>
        <begin position="59"/>
        <end position="76"/>
    </location>
</feature>
<keyword evidence="2" id="KW-0813">Transport</keyword>
<keyword evidence="5" id="KW-0406">Ion transport</keyword>
<keyword evidence="10" id="KW-1185">Reference proteome</keyword>
<feature type="region of interest" description="Disordered" evidence="7">
    <location>
        <begin position="164"/>
        <end position="200"/>
    </location>
</feature>